<evidence type="ECO:0000313" key="2">
    <source>
        <dbReference type="EMBL" id="CDW60943.1"/>
    </source>
</evidence>
<keyword evidence="1" id="KW-0175">Coiled coil</keyword>
<dbReference type="Proteomes" id="UP000030665">
    <property type="component" value="Unassembled WGS sequence"/>
</dbReference>
<gene>
    <name evidence="2" type="ORF">TTRE_0000935101</name>
</gene>
<dbReference type="EMBL" id="HG807585">
    <property type="protein sequence ID" value="CDW60943.1"/>
    <property type="molecule type" value="Genomic_DNA"/>
</dbReference>
<feature type="coiled-coil region" evidence="1">
    <location>
        <begin position="68"/>
        <end position="96"/>
    </location>
</feature>
<protein>
    <submittedName>
        <fullName evidence="2">Polyadenylate binding protein</fullName>
    </submittedName>
</protein>
<accession>A0A077ZMH9</accession>
<reference evidence="2" key="2">
    <citation type="submission" date="2014-03" db="EMBL/GenBank/DDBJ databases">
        <title>The whipworm genome and dual-species transcriptomics of an intimate host-pathogen interaction.</title>
        <authorList>
            <person name="Foth B.J."/>
            <person name="Tsai I.J."/>
            <person name="Reid A.J."/>
            <person name="Bancroft A.J."/>
            <person name="Nichol S."/>
            <person name="Tracey A."/>
            <person name="Holroyd N."/>
            <person name="Cotton J.A."/>
            <person name="Stanley E.J."/>
            <person name="Zarowiecki M."/>
            <person name="Liu J.Z."/>
            <person name="Huckvale T."/>
            <person name="Cooper P.J."/>
            <person name="Grencis R.K."/>
            <person name="Berriman M."/>
        </authorList>
    </citation>
    <scope>NUCLEOTIDE SEQUENCE [LARGE SCALE GENOMIC DNA]</scope>
</reference>
<keyword evidence="3" id="KW-1185">Reference proteome</keyword>
<organism evidence="2 3">
    <name type="scientific">Trichuris trichiura</name>
    <name type="common">Whipworm</name>
    <name type="synonym">Trichocephalus trichiurus</name>
    <dbReference type="NCBI Taxonomy" id="36087"/>
    <lineage>
        <taxon>Eukaryota</taxon>
        <taxon>Metazoa</taxon>
        <taxon>Ecdysozoa</taxon>
        <taxon>Nematoda</taxon>
        <taxon>Enoplea</taxon>
        <taxon>Dorylaimia</taxon>
        <taxon>Trichinellida</taxon>
        <taxon>Trichuridae</taxon>
        <taxon>Trichuris</taxon>
    </lineage>
</organism>
<proteinExistence type="predicted"/>
<sequence>MELPPLAIRCQIIGSDRNTFYRAILDAFRRDCKVGKSRLVNFCDGLTDGILSVNLYNMDGCDLFLKHFGELFRKREQAERQRKEAAERRNVKLDRTTGTLIRVPDLSDEDYLFSEDEDFFVVRESNKPSAITANREVVGLANSTFADEDWPSLSRS</sequence>
<name>A0A077ZMH9_TRITR</name>
<dbReference type="AlphaFoldDB" id="A0A077ZMH9"/>
<reference evidence="2" key="1">
    <citation type="submission" date="2014-01" db="EMBL/GenBank/DDBJ databases">
        <authorList>
            <person name="Aslett M."/>
        </authorList>
    </citation>
    <scope>NUCLEOTIDE SEQUENCE</scope>
</reference>
<evidence type="ECO:0000256" key="1">
    <source>
        <dbReference type="SAM" id="Coils"/>
    </source>
</evidence>
<evidence type="ECO:0000313" key="3">
    <source>
        <dbReference type="Proteomes" id="UP000030665"/>
    </source>
</evidence>